<sequence>MSAPPVSQATSRSAAKKKAKKAAKATQVTEPAQSGESDPLDPNFLPSFPPGAYPVEYAYNSATYYDDGEVVTANGTTNAPFSLPFPFTYPPALQQQQQLPNGVGGAGAVPNNINHEDLIRVANELYKRMGDPNFAADDQYWTSLPAHLRHFIRDVLPTENNKPSEAPRSLYSMAQQIVNAASQGMGLGPGVGQNLMAQMNGRQHYPPQSIGEELGFRPHPNARDDELDDEDDFDLDGPEYAQPNGEAPKKKNKKKKKKSAAALDPPPLPPPAIKQPPRQPVPPQPLHQPALNPPPPPAAPVPAHPPSSRAAGKQPMTTNPAPTANPPARSARAAGKAPASSTPVHNHAHHNHAPPAKPAAKGKAPANPPPTKIWTQSSKQDRENIRQFWLGLNEAERRDLLQIEKDAVLRKMKEQHRNSCGCAVCGRKKVNIEMELDQLYEQYYDELRTYAAEQRAAERGHPPPEGAGPFPGSVEVDASGQITQYDHRAPDPHDHDDLIDDGSEGEYDDEEEYDDEDDLDDEDLGSEDADADELDDAPPPPRPVKPVPKKNLAPRPEGADDFMAFGSNLATIKGGILTVADDLLKNDGAKFLEMMEQLAVARSSREEQNYRDLQEETDEEDEDEPIPEAERVEEGKRMFQIFAARMFEQRVLHAYREKMSTHKQEAFLRELEDEDEAKRIAAEKRAKDAQKKKDKKK</sequence>
<feature type="compositionally biased region" description="Pro residues" evidence="8">
    <location>
        <begin position="537"/>
        <end position="546"/>
    </location>
</feature>
<evidence type="ECO:0000313" key="10">
    <source>
        <dbReference type="Proteomes" id="UP000193986"/>
    </source>
</evidence>
<keyword evidence="5 7" id="KW-0346">Stress response</keyword>
<dbReference type="STRING" id="71784.A0A1Y2AS11"/>
<accession>A0A1Y2AS11</accession>
<feature type="region of interest" description="Disordered" evidence="8">
    <location>
        <begin position="601"/>
        <end position="633"/>
    </location>
</feature>
<gene>
    <name evidence="9" type="ORF">BCR39DRAFT_290881</name>
</gene>
<evidence type="ECO:0000256" key="5">
    <source>
        <dbReference type="ARBA" id="ARBA00023016"/>
    </source>
</evidence>
<dbReference type="InParanoid" id="A0A1Y2AS11"/>
<evidence type="ECO:0000256" key="8">
    <source>
        <dbReference type="SAM" id="MobiDB-lite"/>
    </source>
</evidence>
<comment type="caution">
    <text evidence="9">The sequence shown here is derived from an EMBL/GenBank/DDBJ whole genome shotgun (WGS) entry which is preliminary data.</text>
</comment>
<evidence type="ECO:0000256" key="2">
    <source>
        <dbReference type="ARBA" id="ARBA00007112"/>
    </source>
</evidence>
<keyword evidence="10" id="KW-1185">Reference proteome</keyword>
<feature type="compositionally biased region" description="Polar residues" evidence="8">
    <location>
        <begin position="1"/>
        <end position="13"/>
    </location>
</feature>
<feature type="compositionally biased region" description="Polar residues" evidence="8">
    <location>
        <begin position="26"/>
        <end position="36"/>
    </location>
</feature>
<evidence type="ECO:0000256" key="6">
    <source>
        <dbReference type="ARBA" id="ARBA00023054"/>
    </source>
</evidence>
<keyword evidence="4 7" id="KW-0963">Cytoplasm</keyword>
<dbReference type="PANTHER" id="PTHR45725">
    <property type="entry name" value="FORMIN HOMOLOGY 2 FAMILY MEMBER"/>
    <property type="match status" value="1"/>
</dbReference>
<feature type="compositionally biased region" description="Pro residues" evidence="8">
    <location>
        <begin position="264"/>
        <end position="305"/>
    </location>
</feature>
<proteinExistence type="inferred from homology"/>
<feature type="compositionally biased region" description="Basic residues" evidence="8">
    <location>
        <begin position="14"/>
        <end position="23"/>
    </location>
</feature>
<feature type="compositionally biased region" description="Acidic residues" evidence="8">
    <location>
        <begin position="615"/>
        <end position="627"/>
    </location>
</feature>
<feature type="compositionally biased region" description="Acidic residues" evidence="8">
    <location>
        <begin position="497"/>
        <end position="536"/>
    </location>
</feature>
<evidence type="ECO:0000256" key="4">
    <source>
        <dbReference type="ARBA" id="ARBA00022490"/>
    </source>
</evidence>
<evidence type="ECO:0000256" key="3">
    <source>
        <dbReference type="ARBA" id="ARBA00020733"/>
    </source>
</evidence>
<feature type="compositionally biased region" description="Basic and acidic residues" evidence="8">
    <location>
        <begin position="603"/>
        <end position="614"/>
    </location>
</feature>
<feature type="region of interest" description="Disordered" evidence="8">
    <location>
        <begin position="454"/>
        <end position="561"/>
    </location>
</feature>
<comment type="similarity">
    <text evidence="2 7">Belongs to the NST1 family.</text>
</comment>
<comment type="function">
    <text evidence="7">May act as a negative regulator of salt tolerance.</text>
</comment>
<dbReference type="Pfam" id="PF13945">
    <property type="entry name" value="NST1"/>
    <property type="match status" value="1"/>
</dbReference>
<name>A0A1Y2AS11_9TREE</name>
<evidence type="ECO:0000256" key="7">
    <source>
        <dbReference type="RuleBase" id="RU049441"/>
    </source>
</evidence>
<feature type="region of interest" description="Disordered" evidence="8">
    <location>
        <begin position="201"/>
        <end position="381"/>
    </location>
</feature>
<feature type="compositionally biased region" description="Basic and acidic residues" evidence="8">
    <location>
        <begin position="485"/>
        <end position="496"/>
    </location>
</feature>
<dbReference type="InterPro" id="IPR051425">
    <property type="entry name" value="Formin_Homology"/>
</dbReference>
<feature type="compositionally biased region" description="Low complexity" evidence="8">
    <location>
        <begin position="317"/>
        <end position="341"/>
    </location>
</feature>
<feature type="compositionally biased region" description="Acidic residues" evidence="8">
    <location>
        <begin position="225"/>
        <end position="237"/>
    </location>
</feature>
<organism evidence="9 10">
    <name type="scientific">Naematelia encephala</name>
    <dbReference type="NCBI Taxonomy" id="71784"/>
    <lineage>
        <taxon>Eukaryota</taxon>
        <taxon>Fungi</taxon>
        <taxon>Dikarya</taxon>
        <taxon>Basidiomycota</taxon>
        <taxon>Agaricomycotina</taxon>
        <taxon>Tremellomycetes</taxon>
        <taxon>Tremellales</taxon>
        <taxon>Naemateliaceae</taxon>
        <taxon>Naematelia</taxon>
    </lineage>
</organism>
<keyword evidence="6 7" id="KW-0175">Coiled coil</keyword>
<dbReference type="OrthoDB" id="21629at2759"/>
<evidence type="ECO:0000313" key="9">
    <source>
        <dbReference type="EMBL" id="ORY25369.1"/>
    </source>
</evidence>
<dbReference type="Proteomes" id="UP000193986">
    <property type="component" value="Unassembled WGS sequence"/>
</dbReference>
<dbReference type="GO" id="GO:0005737">
    <property type="term" value="C:cytoplasm"/>
    <property type="evidence" value="ECO:0007669"/>
    <property type="project" value="UniProtKB-SubCell"/>
</dbReference>
<feature type="region of interest" description="Disordered" evidence="8">
    <location>
        <begin position="1"/>
        <end position="46"/>
    </location>
</feature>
<dbReference type="InterPro" id="IPR025279">
    <property type="entry name" value="NST1"/>
</dbReference>
<protein>
    <recommendedName>
        <fullName evidence="3 7">Stress response protein NST1</fullName>
    </recommendedName>
</protein>
<dbReference type="AlphaFoldDB" id="A0A1Y2AS11"/>
<feature type="compositionally biased region" description="Basic residues" evidence="8">
    <location>
        <begin position="250"/>
        <end position="259"/>
    </location>
</feature>
<dbReference type="EMBL" id="MCFC01000058">
    <property type="protein sequence ID" value="ORY25369.1"/>
    <property type="molecule type" value="Genomic_DNA"/>
</dbReference>
<reference evidence="9 10" key="1">
    <citation type="submission" date="2016-07" db="EMBL/GenBank/DDBJ databases">
        <title>Pervasive Adenine N6-methylation of Active Genes in Fungi.</title>
        <authorList>
            <consortium name="DOE Joint Genome Institute"/>
            <person name="Mondo S.J."/>
            <person name="Dannebaum R.O."/>
            <person name="Kuo R.C."/>
            <person name="Labutti K."/>
            <person name="Haridas S."/>
            <person name="Kuo A."/>
            <person name="Salamov A."/>
            <person name="Ahrendt S.R."/>
            <person name="Lipzen A."/>
            <person name="Sullivan W."/>
            <person name="Andreopoulos W.B."/>
            <person name="Clum A."/>
            <person name="Lindquist E."/>
            <person name="Daum C."/>
            <person name="Ramamoorthy G.K."/>
            <person name="Gryganskyi A."/>
            <person name="Culley D."/>
            <person name="Magnuson J.K."/>
            <person name="James T.Y."/>
            <person name="O'Malley M.A."/>
            <person name="Stajich J.E."/>
            <person name="Spatafora J.W."/>
            <person name="Visel A."/>
            <person name="Grigoriev I.V."/>
        </authorList>
    </citation>
    <scope>NUCLEOTIDE SEQUENCE [LARGE SCALE GENOMIC DNA]</scope>
    <source>
        <strain evidence="9 10">68-887.2</strain>
    </source>
</reference>
<comment type="subcellular location">
    <subcellularLocation>
        <location evidence="1 7">Cytoplasm</location>
    </subcellularLocation>
</comment>
<evidence type="ECO:0000256" key="1">
    <source>
        <dbReference type="ARBA" id="ARBA00004496"/>
    </source>
</evidence>